<dbReference type="Proteomes" id="UP001207736">
    <property type="component" value="Unassembled WGS sequence"/>
</dbReference>
<accession>A0AAV5B0U0</accession>
<comment type="caution">
    <text evidence="1">The sequence shown here is derived from an EMBL/GenBank/DDBJ whole genome shotgun (WGS) entry which is preliminary data.</text>
</comment>
<organism evidence="1 3">
    <name type="scientific">Capnocytophaga catalasegens</name>
    <dbReference type="NCBI Taxonomy" id="1004260"/>
    <lineage>
        <taxon>Bacteria</taxon>
        <taxon>Pseudomonadati</taxon>
        <taxon>Bacteroidota</taxon>
        <taxon>Flavobacteriia</taxon>
        <taxon>Flavobacteriales</taxon>
        <taxon>Flavobacteriaceae</taxon>
        <taxon>Capnocytophaga</taxon>
    </lineage>
</organism>
<name>A0AAV5B0U0_9FLAO</name>
<sequence length="140" mass="16145">MERGGLNSKLTGNAGQSFRRKNIEGGVKSLRDVKQYLISNKDKMQMPENFLLELYSDVDAIEKQSIAQNLLKSERKLTVADTNSYYKKHFEYIIKASRSGKFAFRGNPKKEEYILYKIIQKITLNKKEKSSSKGRNADKE</sequence>
<protein>
    <submittedName>
        <fullName evidence="1">Uncharacterized protein</fullName>
    </submittedName>
</protein>
<dbReference type="RefSeq" id="WP_264845305.1">
    <property type="nucleotide sequence ID" value="NZ_BPMA01000007.1"/>
</dbReference>
<evidence type="ECO:0000313" key="2">
    <source>
        <dbReference type="EMBL" id="GJM53235.1"/>
    </source>
</evidence>
<evidence type="ECO:0000313" key="1">
    <source>
        <dbReference type="EMBL" id="GJM51348.1"/>
    </source>
</evidence>
<proteinExistence type="predicted"/>
<dbReference type="AlphaFoldDB" id="A0AAV5B0U0"/>
<evidence type="ECO:0000313" key="4">
    <source>
        <dbReference type="Proteomes" id="UP001208692"/>
    </source>
</evidence>
<keyword evidence="4" id="KW-1185">Reference proteome</keyword>
<gene>
    <name evidence="1" type="ORF">RCZ15_23210</name>
    <name evidence="2" type="ORF">RCZ16_15520</name>
</gene>
<evidence type="ECO:0000313" key="3">
    <source>
        <dbReference type="Proteomes" id="UP001207736"/>
    </source>
</evidence>
<reference evidence="1 4" key="1">
    <citation type="submission" date="2021-11" db="EMBL/GenBank/DDBJ databases">
        <title>Draft genome sequence of Capnocytophaga sp. strain KC07075 isolated from cat oral cavity.</title>
        <authorList>
            <person name="Suzuki M."/>
            <person name="Imaoka K."/>
            <person name="Kimura M."/>
            <person name="Morikawa S."/>
            <person name="Maeda K."/>
        </authorList>
    </citation>
    <scope>NUCLEOTIDE SEQUENCE</scope>
    <source>
        <strain evidence="1">KC07075</strain>
        <strain evidence="2 4">KC07079</strain>
    </source>
</reference>
<dbReference type="Proteomes" id="UP001208692">
    <property type="component" value="Unassembled WGS sequence"/>
</dbReference>
<dbReference type="EMBL" id="BQKB01000031">
    <property type="protein sequence ID" value="GJM53235.1"/>
    <property type="molecule type" value="Genomic_DNA"/>
</dbReference>
<dbReference type="EMBL" id="BQKA01000050">
    <property type="protein sequence ID" value="GJM51348.1"/>
    <property type="molecule type" value="Genomic_DNA"/>
</dbReference>